<organism evidence="2 3">
    <name type="scientific">Microtus ochrogaster</name>
    <name type="common">Prairie vole</name>
    <dbReference type="NCBI Taxonomy" id="79684"/>
    <lineage>
        <taxon>Eukaryota</taxon>
        <taxon>Metazoa</taxon>
        <taxon>Chordata</taxon>
        <taxon>Craniata</taxon>
        <taxon>Vertebrata</taxon>
        <taxon>Euteleostomi</taxon>
        <taxon>Mammalia</taxon>
        <taxon>Eutheria</taxon>
        <taxon>Euarchontoglires</taxon>
        <taxon>Glires</taxon>
        <taxon>Rodentia</taxon>
        <taxon>Myomorpha</taxon>
        <taxon>Muroidea</taxon>
        <taxon>Cricetidae</taxon>
        <taxon>Arvicolinae</taxon>
        <taxon>Microtus</taxon>
    </lineage>
</organism>
<gene>
    <name evidence="2" type="ORF">LTLLF_123890</name>
</gene>
<evidence type="ECO:0000259" key="1">
    <source>
        <dbReference type="Pfam" id="PF01073"/>
    </source>
</evidence>
<proteinExistence type="predicted"/>
<evidence type="ECO:0000313" key="2">
    <source>
        <dbReference type="EMBL" id="KAH0516894.1"/>
    </source>
</evidence>
<dbReference type="GO" id="GO:0016616">
    <property type="term" value="F:oxidoreductase activity, acting on the CH-OH group of donors, NAD or NADP as acceptor"/>
    <property type="evidence" value="ECO:0007669"/>
    <property type="project" value="InterPro"/>
</dbReference>
<sequence>MHVLVARELEQQAPLMGGQVYFCCDKSPYKIYKNFNTEFLGLQTLVHRYPPIVALLTTGDASYPQCPAAVAAPHTGAIHTPAESLHSGAMANTTFTVSTNKALWHLGYKSLFSWEEINAYTIPWVQALEGSAW</sequence>
<comment type="caution">
    <text evidence="2">The sequence shown here is derived from an EMBL/GenBank/DDBJ whole genome shotgun (WGS) entry which is preliminary data.</text>
</comment>
<reference evidence="2" key="1">
    <citation type="submission" date="2020-03" db="EMBL/GenBank/DDBJ databases">
        <title>Studies in the Genomics of Life Span.</title>
        <authorList>
            <person name="Glass D."/>
        </authorList>
    </citation>
    <scope>NUCLEOTIDE SEQUENCE</scope>
    <source>
        <strain evidence="2">LTLLF</strain>
        <tissue evidence="2">Muscle</tissue>
    </source>
</reference>
<dbReference type="EMBL" id="JAATJU010019036">
    <property type="protein sequence ID" value="KAH0516894.1"/>
    <property type="molecule type" value="Genomic_DNA"/>
</dbReference>
<protein>
    <submittedName>
        <fullName evidence="2">3 beta-hydroxysteroid dehydrogenase type 7</fullName>
    </submittedName>
</protein>
<dbReference type="Pfam" id="PF01073">
    <property type="entry name" value="3Beta_HSD"/>
    <property type="match status" value="1"/>
</dbReference>
<dbReference type="Proteomes" id="UP000710432">
    <property type="component" value="Unassembled WGS sequence"/>
</dbReference>
<dbReference type="GO" id="GO:0006694">
    <property type="term" value="P:steroid biosynthetic process"/>
    <property type="evidence" value="ECO:0007669"/>
    <property type="project" value="InterPro"/>
</dbReference>
<dbReference type="AlphaFoldDB" id="A0A8J6L1V3"/>
<feature type="domain" description="3-beta hydroxysteroid dehydrogenase/isomerase" evidence="1">
    <location>
        <begin position="1"/>
        <end position="40"/>
    </location>
</feature>
<evidence type="ECO:0000313" key="3">
    <source>
        <dbReference type="Proteomes" id="UP000710432"/>
    </source>
</evidence>
<accession>A0A8J6L1V3</accession>
<name>A0A8J6L1V3_MICOH</name>
<dbReference type="InterPro" id="IPR002225">
    <property type="entry name" value="3Beta_OHSteriod_DH/Estase"/>
</dbReference>